<dbReference type="NCBIfam" id="TIGR01003">
    <property type="entry name" value="PTS_HPr_family"/>
    <property type="match status" value="1"/>
</dbReference>
<evidence type="ECO:0000256" key="4">
    <source>
        <dbReference type="ARBA" id="ARBA00022490"/>
    </source>
</evidence>
<dbReference type="Pfam" id="PF00381">
    <property type="entry name" value="PTS-HPr"/>
    <property type="match status" value="1"/>
</dbReference>
<dbReference type="PRINTS" id="PR00107">
    <property type="entry name" value="PHOSPHOCPHPR"/>
</dbReference>
<dbReference type="GO" id="GO:0009401">
    <property type="term" value="P:phosphoenolpyruvate-dependent sugar phosphotransferase system"/>
    <property type="evidence" value="ECO:0007669"/>
    <property type="project" value="UniProtKB-KW"/>
</dbReference>
<keyword evidence="9" id="KW-1185">Reference proteome</keyword>
<proteinExistence type="predicted"/>
<evidence type="ECO:0000256" key="5">
    <source>
        <dbReference type="ARBA" id="ARBA00022597"/>
    </source>
</evidence>
<dbReference type="PROSITE" id="PS51350">
    <property type="entry name" value="PTS_HPR_DOM"/>
    <property type="match status" value="1"/>
</dbReference>
<dbReference type="GO" id="GO:0005737">
    <property type="term" value="C:cytoplasm"/>
    <property type="evidence" value="ECO:0007669"/>
    <property type="project" value="UniProtKB-SubCell"/>
</dbReference>
<organism evidence="8 9">
    <name type="scientific">Alicyclobacillus ferrooxydans</name>
    <dbReference type="NCBI Taxonomy" id="471514"/>
    <lineage>
        <taxon>Bacteria</taxon>
        <taxon>Bacillati</taxon>
        <taxon>Bacillota</taxon>
        <taxon>Bacilli</taxon>
        <taxon>Bacillales</taxon>
        <taxon>Alicyclobacillaceae</taxon>
        <taxon>Alicyclobacillus</taxon>
    </lineage>
</organism>
<dbReference type="STRING" id="471514.AN477_10130"/>
<comment type="subcellular location">
    <subcellularLocation>
        <location evidence="2">Cytoplasm</location>
    </subcellularLocation>
</comment>
<dbReference type="InterPro" id="IPR002114">
    <property type="entry name" value="PTS_HPr_Ser_P_site"/>
</dbReference>
<keyword evidence="6" id="KW-0598">Phosphotransferase system</keyword>
<dbReference type="PANTHER" id="PTHR33705:SF2">
    <property type="entry name" value="PHOSPHOCARRIER PROTEIN NPR"/>
    <property type="match status" value="1"/>
</dbReference>
<keyword evidence="5" id="KW-0762">Sugar transport</keyword>
<dbReference type="InterPro" id="IPR000032">
    <property type="entry name" value="HPr-like"/>
</dbReference>
<dbReference type="RefSeq" id="WP_054969042.1">
    <property type="nucleotide sequence ID" value="NZ_LJCO01000045.1"/>
</dbReference>
<dbReference type="CDD" id="cd00367">
    <property type="entry name" value="PTS-HPr_like"/>
    <property type="match status" value="1"/>
</dbReference>
<dbReference type="PATRIC" id="fig|471514.4.peg.5073"/>
<dbReference type="EMBL" id="LJCO01000045">
    <property type="protein sequence ID" value="KPV43743.1"/>
    <property type="molecule type" value="Genomic_DNA"/>
</dbReference>
<evidence type="ECO:0000313" key="9">
    <source>
        <dbReference type="Proteomes" id="UP000050482"/>
    </source>
</evidence>
<dbReference type="PROSITE" id="PS00369">
    <property type="entry name" value="PTS_HPR_HIS"/>
    <property type="match status" value="1"/>
</dbReference>
<comment type="caution">
    <text evidence="8">The sequence shown here is derived from an EMBL/GenBank/DDBJ whole genome shotgun (WGS) entry which is preliminary data.</text>
</comment>
<dbReference type="OrthoDB" id="9809047at2"/>
<comment type="function">
    <text evidence="1">General (non sugar-specific) component of the phosphoenolpyruvate-dependent sugar phosphotransferase system (sugar PTS). This major carbohydrate active-transport system catalyzes the phosphorylation of incoming sugar substrates concomitantly with their translocation across the cell membrane. The phosphoryl group from phosphoenolpyruvate (PEP) is transferred to the phosphoryl carrier protein HPr by enzyme I. Phospho-HPr then transfers it to the PTS EIIA domain.</text>
</comment>
<dbReference type="InterPro" id="IPR050399">
    <property type="entry name" value="HPr"/>
</dbReference>
<accession>A0A0P9GRT5</accession>
<dbReference type="AlphaFoldDB" id="A0A0P9GRT5"/>
<feature type="domain" description="HPr" evidence="7">
    <location>
        <begin position="1"/>
        <end position="85"/>
    </location>
</feature>
<dbReference type="PROSITE" id="PS00589">
    <property type="entry name" value="PTS_HPR_SER"/>
    <property type="match status" value="1"/>
</dbReference>
<protein>
    <recommendedName>
        <fullName evidence="3">Phosphocarrier protein HPr</fullName>
    </recommendedName>
</protein>
<dbReference type="PANTHER" id="PTHR33705">
    <property type="entry name" value="PHOSPHOCARRIER PROTEIN HPR"/>
    <property type="match status" value="1"/>
</dbReference>
<gene>
    <name evidence="8" type="ORF">AN477_10130</name>
</gene>
<dbReference type="InterPro" id="IPR035895">
    <property type="entry name" value="HPr-like_sf"/>
</dbReference>
<evidence type="ECO:0000313" key="8">
    <source>
        <dbReference type="EMBL" id="KPV43743.1"/>
    </source>
</evidence>
<evidence type="ECO:0000256" key="2">
    <source>
        <dbReference type="ARBA" id="ARBA00004496"/>
    </source>
</evidence>
<evidence type="ECO:0000256" key="6">
    <source>
        <dbReference type="ARBA" id="ARBA00022683"/>
    </source>
</evidence>
<keyword evidence="4" id="KW-0963">Cytoplasm</keyword>
<name>A0A0P9GRT5_9BACL</name>
<dbReference type="InterPro" id="IPR001020">
    <property type="entry name" value="PTS_HPr_His_P_site"/>
</dbReference>
<dbReference type="Proteomes" id="UP000050482">
    <property type="component" value="Unassembled WGS sequence"/>
</dbReference>
<reference evidence="8 9" key="1">
    <citation type="submission" date="2015-09" db="EMBL/GenBank/DDBJ databases">
        <title>Draft genome sequence of Alicyclobacillus ferrooxydans DSM 22381.</title>
        <authorList>
            <person name="Hemp J."/>
        </authorList>
    </citation>
    <scope>NUCLEOTIDE SEQUENCE [LARGE SCALE GENOMIC DNA]</scope>
    <source>
        <strain evidence="8 9">TC-34</strain>
    </source>
</reference>
<keyword evidence="5" id="KW-0813">Transport</keyword>
<evidence type="ECO:0000256" key="3">
    <source>
        <dbReference type="ARBA" id="ARBA00020422"/>
    </source>
</evidence>
<evidence type="ECO:0000259" key="7">
    <source>
        <dbReference type="PROSITE" id="PS51350"/>
    </source>
</evidence>
<sequence>MKEQVVRVEIREGLHARPATEFVKTAVKFSSDIKLGKDGKFIDAKSILGLMSMAIAQGQEVTLQATGSDEEKAIEALAKLLTEGE</sequence>
<dbReference type="SUPFAM" id="SSF55594">
    <property type="entry name" value="HPr-like"/>
    <property type="match status" value="1"/>
</dbReference>
<evidence type="ECO:0000256" key="1">
    <source>
        <dbReference type="ARBA" id="ARBA00003681"/>
    </source>
</evidence>
<dbReference type="Gene3D" id="3.30.1340.10">
    <property type="entry name" value="HPr-like"/>
    <property type="match status" value="1"/>
</dbReference>